<name>A0A4Q7LVQ5_9BURK</name>
<evidence type="ECO:0000259" key="3">
    <source>
        <dbReference type="PROSITE" id="PS51194"/>
    </source>
</evidence>
<dbReference type="Gene3D" id="3.40.50.10810">
    <property type="entry name" value="Tandem AAA-ATPase domain"/>
    <property type="match status" value="1"/>
</dbReference>
<dbReference type="InterPro" id="IPR049730">
    <property type="entry name" value="SNF2/RAD54-like_C"/>
</dbReference>
<dbReference type="InterPro" id="IPR027417">
    <property type="entry name" value="P-loop_NTPase"/>
</dbReference>
<feature type="domain" description="Helicase C-terminal" evidence="3">
    <location>
        <begin position="1262"/>
        <end position="1416"/>
    </location>
</feature>
<dbReference type="GO" id="GO:0005524">
    <property type="term" value="F:ATP binding"/>
    <property type="evidence" value="ECO:0007669"/>
    <property type="project" value="InterPro"/>
</dbReference>
<keyword evidence="4" id="KW-0347">Helicase</keyword>
<dbReference type="GO" id="GO:0016787">
    <property type="term" value="F:hydrolase activity"/>
    <property type="evidence" value="ECO:0007669"/>
    <property type="project" value="UniProtKB-KW"/>
</dbReference>
<evidence type="ECO:0000313" key="5">
    <source>
        <dbReference type="Proteomes" id="UP000293433"/>
    </source>
</evidence>
<accession>A0A4Q7LVQ5</accession>
<dbReference type="PANTHER" id="PTHR10799">
    <property type="entry name" value="SNF2/RAD54 HELICASE FAMILY"/>
    <property type="match status" value="1"/>
</dbReference>
<dbReference type="PROSITE" id="PS51194">
    <property type="entry name" value="HELICASE_CTER"/>
    <property type="match status" value="1"/>
</dbReference>
<dbReference type="InterPro" id="IPR000330">
    <property type="entry name" value="SNF2_N"/>
</dbReference>
<proteinExistence type="predicted"/>
<feature type="domain" description="Helicase ATP-binding" evidence="2">
    <location>
        <begin position="978"/>
        <end position="1134"/>
    </location>
</feature>
<dbReference type="EMBL" id="SGWV01000007">
    <property type="protein sequence ID" value="RZS58623.1"/>
    <property type="molecule type" value="Genomic_DNA"/>
</dbReference>
<dbReference type="Proteomes" id="UP000293433">
    <property type="component" value="Unassembled WGS sequence"/>
</dbReference>
<evidence type="ECO:0000313" key="4">
    <source>
        <dbReference type="EMBL" id="RZS58623.1"/>
    </source>
</evidence>
<dbReference type="CDD" id="cd18793">
    <property type="entry name" value="SF2_C_SNF"/>
    <property type="match status" value="1"/>
</dbReference>
<keyword evidence="1" id="KW-0378">Hydrolase</keyword>
<gene>
    <name evidence="4" type="ORF">EV685_0918</name>
</gene>
<keyword evidence="5" id="KW-1185">Reference proteome</keyword>
<dbReference type="GO" id="GO:0004386">
    <property type="term" value="F:helicase activity"/>
    <property type="evidence" value="ECO:0007669"/>
    <property type="project" value="UniProtKB-KW"/>
</dbReference>
<comment type="caution">
    <text evidence="4">The sequence shown here is derived from an EMBL/GenBank/DDBJ whole genome shotgun (WGS) entry which is preliminary data.</text>
</comment>
<dbReference type="InterPro" id="IPR001650">
    <property type="entry name" value="Helicase_C-like"/>
</dbReference>
<protein>
    <submittedName>
        <fullName evidence="4">Helicase-like protein</fullName>
    </submittedName>
</protein>
<reference evidence="4 5" key="1">
    <citation type="submission" date="2019-02" db="EMBL/GenBank/DDBJ databases">
        <title>Genomic Encyclopedia of Type Strains, Phase IV (KMG-IV): sequencing the most valuable type-strain genomes for metagenomic binning, comparative biology and taxonomic classification.</title>
        <authorList>
            <person name="Goeker M."/>
        </authorList>
    </citation>
    <scope>NUCLEOTIDE SEQUENCE [LARGE SCALE GENOMIC DNA]</scope>
    <source>
        <strain evidence="4 5">DSM 10617</strain>
    </source>
</reference>
<dbReference type="SUPFAM" id="SSF52540">
    <property type="entry name" value="P-loop containing nucleoside triphosphate hydrolases"/>
    <property type="match status" value="2"/>
</dbReference>
<evidence type="ECO:0000259" key="2">
    <source>
        <dbReference type="PROSITE" id="PS51192"/>
    </source>
</evidence>
<dbReference type="InterPro" id="IPR014001">
    <property type="entry name" value="Helicase_ATP-bd"/>
</dbReference>
<dbReference type="RefSeq" id="WP_130480751.1">
    <property type="nucleotide sequence ID" value="NZ_SGWV01000007.1"/>
</dbReference>
<organism evidence="4 5">
    <name type="scientific">Sphaerotilus mobilis</name>
    <dbReference type="NCBI Taxonomy" id="47994"/>
    <lineage>
        <taxon>Bacteria</taxon>
        <taxon>Pseudomonadati</taxon>
        <taxon>Pseudomonadota</taxon>
        <taxon>Betaproteobacteria</taxon>
        <taxon>Burkholderiales</taxon>
        <taxon>Sphaerotilaceae</taxon>
        <taxon>Sphaerotilus</taxon>
    </lineage>
</organism>
<dbReference type="SMART" id="SM00487">
    <property type="entry name" value="DEXDc"/>
    <property type="match status" value="1"/>
</dbReference>
<dbReference type="SMART" id="SM00490">
    <property type="entry name" value="HELICc"/>
    <property type="match status" value="1"/>
</dbReference>
<dbReference type="Pfam" id="PF00271">
    <property type="entry name" value="Helicase_C"/>
    <property type="match status" value="1"/>
</dbReference>
<dbReference type="Pfam" id="PF00176">
    <property type="entry name" value="SNF2-rel_dom"/>
    <property type="match status" value="1"/>
</dbReference>
<evidence type="ECO:0000256" key="1">
    <source>
        <dbReference type="ARBA" id="ARBA00022801"/>
    </source>
</evidence>
<dbReference type="Gene3D" id="3.40.50.300">
    <property type="entry name" value="P-loop containing nucleotide triphosphate hydrolases"/>
    <property type="match status" value="1"/>
</dbReference>
<dbReference type="PROSITE" id="PS51192">
    <property type="entry name" value="HELICASE_ATP_BIND_1"/>
    <property type="match status" value="1"/>
</dbReference>
<dbReference type="InterPro" id="IPR038718">
    <property type="entry name" value="SNF2-like_sf"/>
</dbReference>
<sequence length="1439" mass="156248">MSQARQLRAVDRAVLHALTLGATMRPRSWVTGVVGRLAAALGARDEGIERLTQEQLKLAFDHLTDAGWLQPSDHRPGYWCVAPDRWAEADADLRAAHDAEALMQLLCLQEGIDRVHGHVAVGAFRHMDMAVSVTRLLVYGGAEPARLTHLRNACGWTVEWDSVFERAVLDVADAEMLTRLHPHVQVQVLALVQAEALNRWIAPPRLVLPQAALDWLQAHETTIWPEAIEPTVRSLRTLCAEHLTLAGRADEGQRLLAPLVAQAPGLSHRAALLQAVALSARGEFALAESLFNTHHTALRKLTQQRKGLLNPLLATFLVQAQMAQHTAQGGAARLQAALKFCQAEGAGRSPDPQTPWGLMALALQMRLGDLPRDLRPLRIHGRPGVVLNNDWWAWLMRAWLHERGDAEQLALQPTPAEWTSAEALRERLLSAGLTEPAAQLDGALAVLRHADVPAHFFVPAPQDGWQVALAALAALAGSSAEPEGGTAAAPSETRLWWRLGVDDDGALLSVQPFEQKLGPRGWGKSREVPLVRLVQAQNLLPHDAAVVRAIRKGVAARDVQIDRAVALLALAGHPHVDFDDAPERAVQLVEASPELEVIEHGEDLLVRLQPPLRSVAHDPLAGMVRWSGAATQKEAQALLTLTVVRDEPQRARLVRYTPAQQRAAQLIGLGLTVPRHAAAQLQGVLKGLGAHFQIHADEVAASRELPTDSRLRAELSPEGAGVRLRLVVAPLGPEGPRLTPGSGRQRLIAAIGGETLGAQRDLAAERSHLETVIDACPMLAPLPVARSEGQVVPALWSVDDAEAALALVERLHTLNAVQAMDWPQGKALQVDRIGLGQFSVQVQSGQEWLALQGGIEVDEQLVASLSRLLDWAATTRSRFMPLGDGRYLALTEALRSRIDDLGAVAEPLPRSTTGGLRLPSVAAGWLAAALDEAALTTDAGFQDRLETLLRARHWSPALPATLQAELRPYQLEGYQWAMRLAEAGLGAVLADDMGLGKTLQAIAVLLARAAGGAALVLAPTSLTGNWAAELRRFAPSLNVRIFAEDDREAVLAEAGAGDVVLISYQLQFLHAEAFAARRWHTLVLDEAQAIKNAAAKRTQAAFELSADFRLALSGTPIENRLAELWSLMRVCNPGLLGTPAQFNARFAVPIERDRHRGAQRTLRRLIQPFVLRRTKAEVLDDLPPRTERVLRVQGNESELAHYEALRRQALQEAQEALRGATTGQAHLNILAQLTRLRRAACDPRLVTPDLRQPGAKVMAFGELARELVANGHKALVFSQFVDFLALLREPLDEAGITYQYLDGSTPGPERSRRVAAFQAGEGSLFLISLKAGGFGLNLTVADYVVIADPWWNPAAEDQASGRAHRIGQQRPVTVYRLVNAGTLEETIVSLHERKRELADSVLAAPDEAELAAQTEAAHGAPFKVDELIALMRAEPQGED</sequence>
<keyword evidence="4" id="KW-0067">ATP-binding</keyword>
<keyword evidence="4" id="KW-0547">Nucleotide-binding</keyword>
<dbReference type="OrthoDB" id="9814088at2"/>